<comment type="caution">
    <text evidence="4">The sequence shown here is derived from an EMBL/GenBank/DDBJ whole genome shotgun (WGS) entry which is preliminary data.</text>
</comment>
<dbReference type="PANTHER" id="PTHR37299:SF1">
    <property type="entry name" value="STAGE 0 SPORULATION PROTEIN A HOMOLOG"/>
    <property type="match status" value="1"/>
</dbReference>
<keyword evidence="1" id="KW-0597">Phosphoprotein</keyword>
<dbReference type="SMART" id="SM00448">
    <property type="entry name" value="REC"/>
    <property type="match status" value="1"/>
</dbReference>
<keyword evidence="5" id="KW-1185">Reference proteome</keyword>
<feature type="domain" description="HTH LytTR-type" evidence="3">
    <location>
        <begin position="134"/>
        <end position="232"/>
    </location>
</feature>
<organism evidence="4 5">
    <name type="scientific">Arthrospiribacter ruber</name>
    <dbReference type="NCBI Taxonomy" id="2487934"/>
    <lineage>
        <taxon>Bacteria</taxon>
        <taxon>Pseudomonadati</taxon>
        <taxon>Bacteroidota</taxon>
        <taxon>Cytophagia</taxon>
        <taxon>Cytophagales</taxon>
        <taxon>Cyclobacteriaceae</taxon>
        <taxon>Arthrospiribacter</taxon>
    </lineage>
</organism>
<feature type="modified residue" description="4-aspartylphosphate" evidence="1">
    <location>
        <position position="55"/>
    </location>
</feature>
<dbReference type="InterPro" id="IPR001789">
    <property type="entry name" value="Sig_transdc_resp-reg_receiver"/>
</dbReference>
<sequence length="232" mass="27078">MKLTCYIIDDEPLATEVIASYIVATELIELKGIFLNPLKAFQAIHDDPVDLIFLDIQMPKISGLDFIKSLKNPPAVILTTAYREFALQGFELDVVDYLLKPIPFERFLKAVDKVQRLTKDYPLLAQDRFQDEFLYFQKDKVNYKFVLKDIIFIESQRDYSRIISKDGEIKILQKISELEGKLKNKGFLRVHRSYIVNLDLVDRWCSFELGINGRNIPIGRSYYKMVAEKLNR</sequence>
<keyword evidence="4" id="KW-0238">DNA-binding</keyword>
<evidence type="ECO:0000313" key="5">
    <source>
        <dbReference type="Proteomes" id="UP000727490"/>
    </source>
</evidence>
<dbReference type="InterPro" id="IPR046947">
    <property type="entry name" value="LytR-like"/>
</dbReference>
<gene>
    <name evidence="4" type="ORF">EGN73_10955</name>
</gene>
<dbReference type="PANTHER" id="PTHR37299">
    <property type="entry name" value="TRANSCRIPTIONAL REGULATOR-RELATED"/>
    <property type="match status" value="1"/>
</dbReference>
<accession>A0A951MEA1</accession>
<dbReference type="RefSeq" id="WP_219289481.1">
    <property type="nucleotide sequence ID" value="NZ_RPHB01000005.1"/>
</dbReference>
<evidence type="ECO:0000259" key="2">
    <source>
        <dbReference type="PROSITE" id="PS50110"/>
    </source>
</evidence>
<evidence type="ECO:0000256" key="1">
    <source>
        <dbReference type="PROSITE-ProRule" id="PRU00169"/>
    </source>
</evidence>
<dbReference type="AlphaFoldDB" id="A0A951MEA1"/>
<name>A0A951MEA1_9BACT</name>
<dbReference type="Pfam" id="PF00072">
    <property type="entry name" value="Response_reg"/>
    <property type="match status" value="1"/>
</dbReference>
<dbReference type="EMBL" id="RPHB01000005">
    <property type="protein sequence ID" value="MBW3468325.1"/>
    <property type="molecule type" value="Genomic_DNA"/>
</dbReference>
<protein>
    <submittedName>
        <fullName evidence="4">DNA-binding response regulator</fullName>
    </submittedName>
</protein>
<evidence type="ECO:0000259" key="3">
    <source>
        <dbReference type="PROSITE" id="PS50930"/>
    </source>
</evidence>
<proteinExistence type="predicted"/>
<reference evidence="4 5" key="1">
    <citation type="journal article" date="2020" name="Syst. Appl. Microbiol.">
        <title>Arthrospiribacter ruber gen. nov., sp. nov., a novel bacterium isolated from Arthrospira cultures.</title>
        <authorList>
            <person name="Waleron M."/>
            <person name="Misztak A."/>
            <person name="Waleron M.M."/>
            <person name="Furmaniak M."/>
            <person name="Mrozik A."/>
            <person name="Waleron K."/>
        </authorList>
    </citation>
    <scope>NUCLEOTIDE SEQUENCE [LARGE SCALE GENOMIC DNA]</scope>
    <source>
        <strain evidence="4 5">DPMB0001</strain>
    </source>
</reference>
<dbReference type="InterPro" id="IPR007492">
    <property type="entry name" value="LytTR_DNA-bd_dom"/>
</dbReference>
<dbReference type="GO" id="GO:0000156">
    <property type="term" value="F:phosphorelay response regulator activity"/>
    <property type="evidence" value="ECO:0007669"/>
    <property type="project" value="InterPro"/>
</dbReference>
<dbReference type="Pfam" id="PF04397">
    <property type="entry name" value="LytTR"/>
    <property type="match status" value="1"/>
</dbReference>
<dbReference type="GO" id="GO:0003677">
    <property type="term" value="F:DNA binding"/>
    <property type="evidence" value="ECO:0007669"/>
    <property type="project" value="UniProtKB-KW"/>
</dbReference>
<feature type="domain" description="Response regulatory" evidence="2">
    <location>
        <begin position="4"/>
        <end position="115"/>
    </location>
</feature>
<dbReference type="PROSITE" id="PS50110">
    <property type="entry name" value="RESPONSE_REGULATORY"/>
    <property type="match status" value="1"/>
</dbReference>
<dbReference type="PROSITE" id="PS50930">
    <property type="entry name" value="HTH_LYTTR"/>
    <property type="match status" value="1"/>
</dbReference>
<dbReference type="Proteomes" id="UP000727490">
    <property type="component" value="Unassembled WGS sequence"/>
</dbReference>
<dbReference type="SMART" id="SM00850">
    <property type="entry name" value="LytTR"/>
    <property type="match status" value="1"/>
</dbReference>
<evidence type="ECO:0000313" key="4">
    <source>
        <dbReference type="EMBL" id="MBW3468325.1"/>
    </source>
</evidence>